<accession>A0A2T3KKU9</accession>
<organism evidence="1 2">
    <name type="scientific">Photobacterium kishitanii</name>
    <dbReference type="NCBI Taxonomy" id="318456"/>
    <lineage>
        <taxon>Bacteria</taxon>
        <taxon>Pseudomonadati</taxon>
        <taxon>Pseudomonadota</taxon>
        <taxon>Gammaproteobacteria</taxon>
        <taxon>Vibrionales</taxon>
        <taxon>Vibrionaceae</taxon>
        <taxon>Photobacterium</taxon>
    </lineage>
</organism>
<proteinExistence type="predicted"/>
<protein>
    <recommendedName>
        <fullName evidence="3">Restriction alleviation protein, Lar family</fullName>
    </recommendedName>
</protein>
<dbReference type="Pfam" id="PF14354">
    <property type="entry name" value="Lar_restr_allev"/>
    <property type="match status" value="1"/>
</dbReference>
<evidence type="ECO:0000313" key="1">
    <source>
        <dbReference type="EMBL" id="PSV00345.1"/>
    </source>
</evidence>
<dbReference type="AlphaFoldDB" id="A0A2T3KKU9"/>
<comment type="caution">
    <text evidence="1">The sequence shown here is derived from an EMBL/GenBank/DDBJ whole genome shotgun (WGS) entry which is preliminary data.</text>
</comment>
<dbReference type="EMBL" id="PYNF01000003">
    <property type="protein sequence ID" value="PSV00345.1"/>
    <property type="molecule type" value="Genomic_DNA"/>
</dbReference>
<name>A0A2T3KKU9_9GAMM</name>
<evidence type="ECO:0000313" key="2">
    <source>
        <dbReference type="Proteomes" id="UP000241426"/>
    </source>
</evidence>
<sequence length="81" mass="9199">MTIVRDNVFFIKPEYGNCKPDDGGYTLKPCPFCKSNPNLEQDSDLSWYVACVNKRCFVLPLTIPVVSRRQASVAWNNRVGD</sequence>
<evidence type="ECO:0008006" key="3">
    <source>
        <dbReference type="Google" id="ProtNLM"/>
    </source>
</evidence>
<gene>
    <name evidence="1" type="ORF">C9J27_04255</name>
</gene>
<dbReference type="Proteomes" id="UP000241426">
    <property type="component" value="Unassembled WGS sequence"/>
</dbReference>
<reference evidence="1 2" key="1">
    <citation type="submission" date="2018-01" db="EMBL/GenBank/DDBJ databases">
        <title>Whole genome sequencing of Histamine producing bacteria.</title>
        <authorList>
            <person name="Butler K."/>
        </authorList>
    </citation>
    <scope>NUCLEOTIDE SEQUENCE [LARGE SCALE GENOMIC DNA]</scope>
    <source>
        <strain evidence="1 2">FS-7.2</strain>
    </source>
</reference>